<dbReference type="Proteomes" id="UP001189429">
    <property type="component" value="Unassembled WGS sequence"/>
</dbReference>
<feature type="non-terminal residue" evidence="2">
    <location>
        <position position="1"/>
    </location>
</feature>
<organism evidence="2 3">
    <name type="scientific">Prorocentrum cordatum</name>
    <dbReference type="NCBI Taxonomy" id="2364126"/>
    <lineage>
        <taxon>Eukaryota</taxon>
        <taxon>Sar</taxon>
        <taxon>Alveolata</taxon>
        <taxon>Dinophyceae</taxon>
        <taxon>Prorocentrales</taxon>
        <taxon>Prorocentraceae</taxon>
        <taxon>Prorocentrum</taxon>
    </lineage>
</organism>
<feature type="region of interest" description="Disordered" evidence="1">
    <location>
        <begin position="1"/>
        <end position="30"/>
    </location>
</feature>
<feature type="compositionally biased region" description="Basic and acidic residues" evidence="1">
    <location>
        <begin position="100"/>
        <end position="114"/>
    </location>
</feature>
<gene>
    <name evidence="2" type="ORF">PCOR1329_LOCUS20404</name>
</gene>
<feature type="region of interest" description="Disordered" evidence="1">
    <location>
        <begin position="51"/>
        <end position="114"/>
    </location>
</feature>
<evidence type="ECO:0000313" key="2">
    <source>
        <dbReference type="EMBL" id="CAK0818016.1"/>
    </source>
</evidence>
<protein>
    <submittedName>
        <fullName evidence="2">Uncharacterized protein</fullName>
    </submittedName>
</protein>
<evidence type="ECO:0000256" key="1">
    <source>
        <dbReference type="SAM" id="MobiDB-lite"/>
    </source>
</evidence>
<reference evidence="2" key="1">
    <citation type="submission" date="2023-10" db="EMBL/GenBank/DDBJ databases">
        <authorList>
            <person name="Chen Y."/>
            <person name="Shah S."/>
            <person name="Dougan E. K."/>
            <person name="Thang M."/>
            <person name="Chan C."/>
        </authorList>
    </citation>
    <scope>NUCLEOTIDE SEQUENCE [LARGE SCALE GENOMIC DNA]</scope>
</reference>
<proteinExistence type="predicted"/>
<feature type="non-terminal residue" evidence="2">
    <location>
        <position position="114"/>
    </location>
</feature>
<sequence length="114" mass="11790">TDHAELLHAEAPQEDGGVAGEDARGAHRPGARRLRLRDLLGRLAGRRAVGGALAEAGGRPRDGPQGVLGLRPAEQLREEGPQRHGGAAPARDAGGGLRGGRADVPRRHPTDETG</sequence>
<keyword evidence="3" id="KW-1185">Reference proteome</keyword>
<evidence type="ECO:0000313" key="3">
    <source>
        <dbReference type="Proteomes" id="UP001189429"/>
    </source>
</evidence>
<name>A0ABN9RG32_9DINO</name>
<dbReference type="EMBL" id="CAUYUJ010006623">
    <property type="protein sequence ID" value="CAK0818016.1"/>
    <property type="molecule type" value="Genomic_DNA"/>
</dbReference>
<accession>A0ABN9RG32</accession>
<comment type="caution">
    <text evidence="2">The sequence shown here is derived from an EMBL/GenBank/DDBJ whole genome shotgun (WGS) entry which is preliminary data.</text>
</comment>